<evidence type="ECO:0000313" key="1">
    <source>
        <dbReference type="EMBL" id="GAK35597.1"/>
    </source>
</evidence>
<dbReference type="AlphaFoldDB" id="A0A069CZK0"/>
<evidence type="ECO:0000313" key="2">
    <source>
        <dbReference type="Proteomes" id="UP000027601"/>
    </source>
</evidence>
<dbReference type="eggNOG" id="COG2982">
    <property type="taxonomic scope" value="Bacteria"/>
</dbReference>
<dbReference type="Proteomes" id="UP000027601">
    <property type="component" value="Unassembled WGS sequence"/>
</dbReference>
<dbReference type="InterPro" id="IPR008023">
    <property type="entry name" value="DUF748"/>
</dbReference>
<name>A0A069CZK0_9BACE</name>
<dbReference type="PANTHER" id="PTHR30441:SF8">
    <property type="entry name" value="DUF748 DOMAIN-CONTAINING PROTEIN"/>
    <property type="match status" value="1"/>
</dbReference>
<dbReference type="RefSeq" id="WP_024995712.1">
    <property type="nucleotide sequence ID" value="NZ_BAJS01000002.1"/>
</dbReference>
<protein>
    <recommendedName>
        <fullName evidence="3">Outer membrane assembly protein</fullName>
    </recommendedName>
</protein>
<dbReference type="Pfam" id="PF05359">
    <property type="entry name" value="DUF748"/>
    <property type="match status" value="1"/>
</dbReference>
<dbReference type="InterPro" id="IPR052894">
    <property type="entry name" value="AsmA-related"/>
</dbReference>
<keyword evidence="2" id="KW-1185">Reference proteome</keyword>
<dbReference type="EMBL" id="BAJS01000002">
    <property type="protein sequence ID" value="GAK35597.1"/>
    <property type="molecule type" value="Genomic_DNA"/>
</dbReference>
<gene>
    <name evidence="1" type="ORF">JCM15093_701</name>
</gene>
<sequence>MKRKGIKMTLIIVSVLAIIVAVIALGISPFAKSYIEKHSKELIGRKVLMKDLRLNVFTGTLRLDSLRMYEANDSTVFASVDTFFVDLQLLPLISSKVEIAQLKVIRPYAAIIQKGEKFNFDDLMPKEDSVEVKKEPSSFPQSIVIKNIYIGEGKLVYTDLLLDNTIRMNDLGVAIPELAFEKGNTNAGIHLKVGDDATLNSKLSMNMQTSEYDLNLQLGKLPVSIIKPYLKEYLNMDKLEGTVNSNLSIRGNSNHVMEFTISGTAEAQNFNLTNHLGEPIVAIREASVKINKIHLPTSTYLFDYVNAQGVKLNYIMHPQTDNVSALLKPEDAGASQTDSAASVPMNVKIEKMHIANSQIEYTDRTLKASTFTLPVSGVDFQSEHFNLNGTNAFKAKASLPQGGRVEFNWKGNMNDLKNQEIMANFQNVSLALFSPYCLDYTAYDITGGNMNFVTRNHIKNNNINSLNNMDVYNMTVGKKHKEMEVEYNVPLKLGLYILKDKDGKINFDIPVKGNLDNPEFSYKKIIFKTIVNLMVKVAVSPVRFLANSLGMSLIRWNRCLLMRCRQESTHNNTVSSTIWVICTVRSPI</sequence>
<evidence type="ECO:0008006" key="3">
    <source>
        <dbReference type="Google" id="ProtNLM"/>
    </source>
</evidence>
<comment type="caution">
    <text evidence="1">The sequence shown here is derived from an EMBL/GenBank/DDBJ whole genome shotgun (WGS) entry which is preliminary data.</text>
</comment>
<dbReference type="OrthoDB" id="9806239at2"/>
<accession>A0A069CZK0</accession>
<dbReference type="GO" id="GO:0005886">
    <property type="term" value="C:plasma membrane"/>
    <property type="evidence" value="ECO:0007669"/>
    <property type="project" value="TreeGrafter"/>
</dbReference>
<proteinExistence type="predicted"/>
<dbReference type="STRING" id="1121097.GCA_000428125_01320"/>
<dbReference type="PANTHER" id="PTHR30441">
    <property type="entry name" value="DUF748 DOMAIN-CONTAINING PROTEIN"/>
    <property type="match status" value="1"/>
</dbReference>
<reference evidence="1 2" key="1">
    <citation type="journal article" date="2015" name="Microbes Environ.">
        <title>Distribution and evolution of nitrogen fixation genes in the phylum bacteroidetes.</title>
        <authorList>
            <person name="Inoue J."/>
            <person name="Oshima K."/>
            <person name="Suda W."/>
            <person name="Sakamoto M."/>
            <person name="Iino T."/>
            <person name="Noda S."/>
            <person name="Hongoh Y."/>
            <person name="Hattori M."/>
            <person name="Ohkuma M."/>
        </authorList>
    </citation>
    <scope>NUCLEOTIDE SEQUENCE [LARGE SCALE GENOMIC DNA]</scope>
    <source>
        <strain evidence="1 2">JCM 15093</strain>
    </source>
</reference>
<dbReference type="GO" id="GO:0090313">
    <property type="term" value="P:regulation of protein targeting to membrane"/>
    <property type="evidence" value="ECO:0007669"/>
    <property type="project" value="TreeGrafter"/>
</dbReference>
<organism evidence="1 2">
    <name type="scientific">Bacteroides graminisolvens DSM 19988 = JCM 15093</name>
    <dbReference type="NCBI Taxonomy" id="1121097"/>
    <lineage>
        <taxon>Bacteria</taxon>
        <taxon>Pseudomonadati</taxon>
        <taxon>Bacteroidota</taxon>
        <taxon>Bacteroidia</taxon>
        <taxon>Bacteroidales</taxon>
        <taxon>Bacteroidaceae</taxon>
        <taxon>Bacteroides</taxon>
    </lineage>
</organism>